<reference evidence="2 3" key="1">
    <citation type="submission" date="2023-05" db="EMBL/GenBank/DDBJ databases">
        <title>B98-5 Cell Line De Novo Hybrid Assembly: An Optical Mapping Approach.</title>
        <authorList>
            <person name="Kananen K."/>
            <person name="Auerbach J.A."/>
            <person name="Kautto E."/>
            <person name="Blachly J.S."/>
        </authorList>
    </citation>
    <scope>NUCLEOTIDE SEQUENCE [LARGE SCALE GENOMIC DNA]</scope>
    <source>
        <strain evidence="2">B95-8</strain>
        <tissue evidence="2">Cell line</tissue>
    </source>
</reference>
<name>A0ABQ9U3H3_SAGOE</name>
<dbReference type="EMBL" id="JASSZA010000016">
    <property type="protein sequence ID" value="KAK2091604.1"/>
    <property type="molecule type" value="Genomic_DNA"/>
</dbReference>
<protein>
    <submittedName>
        <fullName evidence="2">Uncharacterized protein</fullName>
    </submittedName>
</protein>
<evidence type="ECO:0000313" key="3">
    <source>
        <dbReference type="Proteomes" id="UP001266305"/>
    </source>
</evidence>
<organism evidence="2 3">
    <name type="scientific">Saguinus oedipus</name>
    <name type="common">Cotton-top tamarin</name>
    <name type="synonym">Oedipomidas oedipus</name>
    <dbReference type="NCBI Taxonomy" id="9490"/>
    <lineage>
        <taxon>Eukaryota</taxon>
        <taxon>Metazoa</taxon>
        <taxon>Chordata</taxon>
        <taxon>Craniata</taxon>
        <taxon>Vertebrata</taxon>
        <taxon>Euteleostomi</taxon>
        <taxon>Mammalia</taxon>
        <taxon>Eutheria</taxon>
        <taxon>Euarchontoglires</taxon>
        <taxon>Primates</taxon>
        <taxon>Haplorrhini</taxon>
        <taxon>Platyrrhini</taxon>
        <taxon>Cebidae</taxon>
        <taxon>Callitrichinae</taxon>
        <taxon>Saguinus</taxon>
    </lineage>
</organism>
<proteinExistence type="predicted"/>
<comment type="caution">
    <text evidence="2">The sequence shown here is derived from an EMBL/GenBank/DDBJ whole genome shotgun (WGS) entry which is preliminary data.</text>
</comment>
<evidence type="ECO:0000256" key="1">
    <source>
        <dbReference type="SAM" id="MobiDB-lite"/>
    </source>
</evidence>
<feature type="region of interest" description="Disordered" evidence="1">
    <location>
        <begin position="1"/>
        <end position="63"/>
    </location>
</feature>
<gene>
    <name evidence="2" type="ORF">P7K49_030888</name>
</gene>
<sequence>MTSRQEGRTHPEKSYFTRRQPPFPTSQVQAFPTLSLGQRPPPGQRTRGHLSESMGHGSRRDLYGQCPRTVSDLALQNAFGDRWGPYFAEYDWSSAPAIRHER</sequence>
<feature type="compositionally biased region" description="Polar residues" evidence="1">
    <location>
        <begin position="25"/>
        <end position="36"/>
    </location>
</feature>
<dbReference type="Proteomes" id="UP001266305">
    <property type="component" value="Unassembled WGS sequence"/>
</dbReference>
<accession>A0ABQ9U3H3</accession>
<keyword evidence="3" id="KW-1185">Reference proteome</keyword>
<evidence type="ECO:0000313" key="2">
    <source>
        <dbReference type="EMBL" id="KAK2091604.1"/>
    </source>
</evidence>
<feature type="compositionally biased region" description="Basic and acidic residues" evidence="1">
    <location>
        <begin position="1"/>
        <end position="15"/>
    </location>
</feature>